<dbReference type="HOGENOM" id="CLU_2616407_0_0_6"/>
<proteinExistence type="predicted"/>
<organism evidence="1 2">
    <name type="scientific">Klebsiella aerogenes (strain ATCC 13048 / DSM 30053 / CCUG 1429 / JCM 1235 / KCTC 2190 / NBRC 13534 / NCIMB 10102 / NCTC 10006 / CDC 819-56)</name>
    <name type="common">Enterobacter aerogenes</name>
    <dbReference type="NCBI Taxonomy" id="1028307"/>
    <lineage>
        <taxon>Bacteria</taxon>
        <taxon>Pseudomonadati</taxon>
        <taxon>Pseudomonadota</taxon>
        <taxon>Gammaproteobacteria</taxon>
        <taxon>Enterobacterales</taxon>
        <taxon>Enterobacteriaceae</taxon>
        <taxon>Klebsiella/Raoultella group</taxon>
        <taxon>Klebsiella</taxon>
    </lineage>
</organism>
<dbReference type="Proteomes" id="UP000008881">
    <property type="component" value="Chromosome"/>
</dbReference>
<accession>A0A0H3FPJ2</accession>
<keyword evidence="2" id="KW-1185">Reference proteome</keyword>
<evidence type="ECO:0000313" key="1">
    <source>
        <dbReference type="EMBL" id="AEG97463.1"/>
    </source>
</evidence>
<sequence>MFRVSTHGVVIPVIIQVSDAAGNRGRFFLQLEVVRVFKENSRHHNIANGEGKWLRVENHRVVRFMTSSHFRWRFSREI</sequence>
<protein>
    <submittedName>
        <fullName evidence="1">Uncharacterized protein</fullName>
    </submittedName>
</protein>
<name>A0A0H3FPJ2_KLEAK</name>
<dbReference type="EMBL" id="CP002824">
    <property type="protein sequence ID" value="AEG97463.1"/>
    <property type="molecule type" value="Genomic_DNA"/>
</dbReference>
<evidence type="ECO:0000313" key="2">
    <source>
        <dbReference type="Proteomes" id="UP000008881"/>
    </source>
</evidence>
<dbReference type="AlphaFoldDB" id="A0A0H3FPJ2"/>
<dbReference type="KEGG" id="eae:EAE_12745"/>
<reference evidence="1 2" key="1">
    <citation type="journal article" date="2012" name="J. Bacteriol.">
        <title>Complete genome sequence of Enterobacter aerogenes KCTC 2190.</title>
        <authorList>
            <person name="Shin S.H."/>
            <person name="Kim S."/>
            <person name="Kim J.Y."/>
            <person name="Lee S."/>
            <person name="Um Y."/>
            <person name="Oh M.K."/>
            <person name="Kim Y.R."/>
            <person name="Lee J."/>
            <person name="Yang K.S."/>
        </authorList>
    </citation>
    <scope>NUCLEOTIDE SEQUENCE [LARGE SCALE GENOMIC DNA]</scope>
    <source>
        <strain evidence="1 2">KCTC 2190</strain>
    </source>
</reference>
<gene>
    <name evidence="1" type="ordered locus">EAE_12745</name>
</gene>